<evidence type="ECO:0000313" key="4">
    <source>
        <dbReference type="Proteomes" id="UP000011554"/>
    </source>
</evidence>
<dbReference type="RefSeq" id="WP_006107806.1">
    <property type="nucleotide sequence ID" value="NZ_AOIO01000013.1"/>
</dbReference>
<reference evidence="3 4" key="1">
    <citation type="journal article" date="2014" name="PLoS Genet.">
        <title>Phylogenetically driven sequencing of extremely halophilic archaea reveals strategies for static and dynamic osmo-response.</title>
        <authorList>
            <person name="Becker E.A."/>
            <person name="Seitzer P.M."/>
            <person name="Tritt A."/>
            <person name="Larsen D."/>
            <person name="Krusor M."/>
            <person name="Yao A.I."/>
            <person name="Wu D."/>
            <person name="Madern D."/>
            <person name="Eisen J.A."/>
            <person name="Darling A.E."/>
            <person name="Facciotti M.T."/>
        </authorList>
    </citation>
    <scope>NUCLEOTIDE SEQUENCE [LARGE SCALE GENOMIC DNA]</scope>
    <source>
        <strain evidence="3 4">DSM 12278</strain>
    </source>
</reference>
<dbReference type="eggNOG" id="arCOG02425">
    <property type="taxonomic scope" value="Archaea"/>
</dbReference>
<accession>M0B2W4</accession>
<feature type="transmembrane region" description="Helical" evidence="1">
    <location>
        <begin position="23"/>
        <end position="51"/>
    </location>
</feature>
<evidence type="ECO:0000313" key="3">
    <source>
        <dbReference type="EMBL" id="ELZ03989.1"/>
    </source>
</evidence>
<dbReference type="Proteomes" id="UP000011554">
    <property type="component" value="Unassembled WGS sequence"/>
</dbReference>
<keyword evidence="1" id="KW-1133">Transmembrane helix</keyword>
<dbReference type="PANTHER" id="PTHR38138:SF1">
    <property type="entry name" value="ARCHAEAL TYPE IV PILIN N-TERMINAL DOMAIN-CONTAINING PROTEIN"/>
    <property type="match status" value="1"/>
</dbReference>
<comment type="caution">
    <text evidence="3">The sequence shown here is derived from an EMBL/GenBank/DDBJ whole genome shotgun (WGS) entry which is preliminary data.</text>
</comment>
<feature type="domain" description="Archaeal Type IV pilin N-terminal" evidence="2">
    <location>
        <begin position="22"/>
        <end position="96"/>
    </location>
</feature>
<dbReference type="AlphaFoldDB" id="M0B2W4"/>
<keyword evidence="4" id="KW-1185">Reference proteome</keyword>
<name>M0B2W4_NATA1</name>
<dbReference type="OrthoDB" id="201989at2157"/>
<gene>
    <name evidence="3" type="ORF">C481_04446</name>
</gene>
<keyword evidence="1" id="KW-0472">Membrane</keyword>
<evidence type="ECO:0000259" key="2">
    <source>
        <dbReference type="Pfam" id="PF07790"/>
    </source>
</evidence>
<dbReference type="EMBL" id="AOIO01000013">
    <property type="protein sequence ID" value="ELZ03989.1"/>
    <property type="molecule type" value="Genomic_DNA"/>
</dbReference>
<dbReference type="PANTHER" id="PTHR38138">
    <property type="entry name" value="VNG6441H"/>
    <property type="match status" value="1"/>
</dbReference>
<dbReference type="Pfam" id="PF07790">
    <property type="entry name" value="Pilin_N"/>
    <property type="match status" value="1"/>
</dbReference>
<evidence type="ECO:0000256" key="1">
    <source>
        <dbReference type="SAM" id="Phobius"/>
    </source>
</evidence>
<keyword evidence="1" id="KW-0812">Transmembrane</keyword>
<organism evidence="3 4">
    <name type="scientific">Natrialba asiatica (strain ATCC 700177 / DSM 12278 / JCM 9576 / FERM P-10747 / NBRC 102637 / 172P1)</name>
    <dbReference type="NCBI Taxonomy" id="29540"/>
    <lineage>
        <taxon>Archaea</taxon>
        <taxon>Methanobacteriati</taxon>
        <taxon>Methanobacteriota</taxon>
        <taxon>Stenosarchaea group</taxon>
        <taxon>Halobacteria</taxon>
        <taxon>Halobacteriales</taxon>
        <taxon>Natrialbaceae</taxon>
        <taxon>Natrialba</taxon>
    </lineage>
</organism>
<dbReference type="InterPro" id="IPR012859">
    <property type="entry name" value="Pilin_N_archaeal"/>
</dbReference>
<protein>
    <recommendedName>
        <fullName evidence="2">Archaeal Type IV pilin N-terminal domain-containing protein</fullName>
    </recommendedName>
</protein>
<sequence length="172" mass="17821">MFTALPTGERATRTRLKRHDIRAVSPVVGIVALLAVTVCLVAVLTAGIATWSIDSPVPTAAFELQADSDEGTIALEHEAGEDIDIEQLSLTVAIEGTELANQPPVPFVGADGFRGTPDGPFNARSDPVWQVGEQAGLTVAGTNAPALDSGDTVTVTLAFDGKLLAELETTAT</sequence>
<dbReference type="PATRIC" id="fig|29540.5.peg.897"/>
<proteinExistence type="predicted"/>